<evidence type="ECO:0000259" key="2">
    <source>
        <dbReference type="SMART" id="SM00226"/>
    </source>
</evidence>
<protein>
    <submittedName>
        <fullName evidence="3">Protein-tyrosine-phosphatase</fullName>
    </submittedName>
</protein>
<organism evidence="3 4">
    <name type="scientific">Maribacter cobaltidurans</name>
    <dbReference type="NCBI Taxonomy" id="1178778"/>
    <lineage>
        <taxon>Bacteria</taxon>
        <taxon>Pseudomonadati</taxon>
        <taxon>Bacteroidota</taxon>
        <taxon>Flavobacteriia</taxon>
        <taxon>Flavobacteriales</taxon>
        <taxon>Flavobacteriaceae</taxon>
        <taxon>Maribacter</taxon>
    </lineage>
</organism>
<reference evidence="3 4" key="1">
    <citation type="submission" date="2024-01" db="EMBL/GenBank/DDBJ databases">
        <title>Maribacter spp. originated from different algae showed divergent polysaccharides utilization ability.</title>
        <authorList>
            <person name="Wang H."/>
            <person name="Wu Y."/>
        </authorList>
    </citation>
    <scope>NUCLEOTIDE SEQUENCE [LARGE SCALE GENOMIC DNA]</scope>
    <source>
        <strain evidence="3 4">PR1</strain>
    </source>
</reference>
<dbReference type="EMBL" id="JAZDDG010000014">
    <property type="protein sequence ID" value="MEE1978484.1"/>
    <property type="molecule type" value="Genomic_DNA"/>
</dbReference>
<comment type="caution">
    <text evidence="3">The sequence shown here is derived from an EMBL/GenBank/DDBJ whole genome shotgun (WGS) entry which is preliminary data.</text>
</comment>
<proteinExistence type="predicted"/>
<sequence>MFKEIREEIHELKSYAPSAKRYMVLQSLIEYIQVKKNGGEDINLNFICTHNSRRSHLSQIWAQTMARYFAIDNVYCYSGGTESTALFPKVVETLRENGFKIMALSKGENPVYAVKYGASTMPIIGFSKTFDDTFNPASNFAAIMTCGHADENCPFIPGAEKRIPLTFDDPKAFDQTDLQTEKYKERSLEIASQLYFVFSKIV</sequence>
<evidence type="ECO:0000256" key="1">
    <source>
        <dbReference type="ARBA" id="ARBA00022849"/>
    </source>
</evidence>
<dbReference type="SUPFAM" id="SSF52788">
    <property type="entry name" value="Phosphotyrosine protein phosphatases I"/>
    <property type="match status" value="1"/>
</dbReference>
<keyword evidence="4" id="KW-1185">Reference proteome</keyword>
<accession>A0ABU7IZS0</accession>
<name>A0ABU7IZS0_9FLAO</name>
<dbReference type="PANTHER" id="PTHR43428">
    <property type="entry name" value="ARSENATE REDUCTASE"/>
    <property type="match status" value="1"/>
</dbReference>
<gene>
    <name evidence="3" type="ORF">V1I91_20580</name>
</gene>
<dbReference type="InterPro" id="IPR023485">
    <property type="entry name" value="Ptyr_pPase"/>
</dbReference>
<evidence type="ECO:0000313" key="4">
    <source>
        <dbReference type="Proteomes" id="UP001356308"/>
    </source>
</evidence>
<keyword evidence="1" id="KW-0059">Arsenical resistance</keyword>
<evidence type="ECO:0000313" key="3">
    <source>
        <dbReference type="EMBL" id="MEE1978484.1"/>
    </source>
</evidence>
<feature type="domain" description="Phosphotyrosine protein phosphatase I" evidence="2">
    <location>
        <begin position="42"/>
        <end position="186"/>
    </location>
</feature>
<dbReference type="PANTHER" id="PTHR43428:SF1">
    <property type="entry name" value="ARSENATE REDUCTASE"/>
    <property type="match status" value="1"/>
</dbReference>
<dbReference type="SMART" id="SM00226">
    <property type="entry name" value="LMWPc"/>
    <property type="match status" value="1"/>
</dbReference>
<dbReference type="RefSeq" id="WP_272653130.1">
    <property type="nucleotide sequence ID" value="NZ_JAZDDG010000014.1"/>
</dbReference>
<dbReference type="Gene3D" id="3.40.50.2300">
    <property type="match status" value="1"/>
</dbReference>
<dbReference type="InterPro" id="IPR036196">
    <property type="entry name" value="Ptyr_pPase_sf"/>
</dbReference>
<dbReference type="Proteomes" id="UP001356308">
    <property type="component" value="Unassembled WGS sequence"/>
</dbReference>